<protein>
    <submittedName>
        <fullName evidence="2">Uncharacterized protein</fullName>
    </submittedName>
</protein>
<evidence type="ECO:0000313" key="3">
    <source>
        <dbReference type="Proteomes" id="UP001176941"/>
    </source>
</evidence>
<gene>
    <name evidence="2" type="ORF">MRATA1EN1_LOCUS15253</name>
</gene>
<feature type="compositionally biased region" description="Basic and acidic residues" evidence="1">
    <location>
        <begin position="146"/>
        <end position="166"/>
    </location>
</feature>
<sequence>MTEKDAQDNSPAREVHDRMTREQCISERALGNQTRHIQVTEASLPPVILSKYNISQLLLASEFIHQFMMVQALMTLLPSKLPPSVLHGELVPPKRNEDVNAQHPWGHMVTGEKNASRNQREFLNAKITASPTIMEADTGHPGKTSHCKDPSHTQGEHDAPGSEDGAKGSPLAGFRVRQPKETSGPGQRRGGTEKGLRGPDSATRTWL</sequence>
<evidence type="ECO:0000256" key="1">
    <source>
        <dbReference type="SAM" id="MobiDB-lite"/>
    </source>
</evidence>
<keyword evidence="3" id="KW-1185">Reference proteome</keyword>
<organism evidence="2 3">
    <name type="scientific">Rangifer tarandus platyrhynchus</name>
    <name type="common">Svalbard reindeer</name>
    <dbReference type="NCBI Taxonomy" id="3082113"/>
    <lineage>
        <taxon>Eukaryota</taxon>
        <taxon>Metazoa</taxon>
        <taxon>Chordata</taxon>
        <taxon>Craniata</taxon>
        <taxon>Vertebrata</taxon>
        <taxon>Euteleostomi</taxon>
        <taxon>Mammalia</taxon>
        <taxon>Eutheria</taxon>
        <taxon>Laurasiatheria</taxon>
        <taxon>Artiodactyla</taxon>
        <taxon>Ruminantia</taxon>
        <taxon>Pecora</taxon>
        <taxon>Cervidae</taxon>
        <taxon>Odocoileinae</taxon>
        <taxon>Rangifer</taxon>
    </lineage>
</organism>
<dbReference type="EMBL" id="OX459961">
    <property type="protein sequence ID" value="CAI9166291.1"/>
    <property type="molecule type" value="Genomic_DNA"/>
</dbReference>
<feature type="region of interest" description="Disordered" evidence="1">
    <location>
        <begin position="1"/>
        <end position="20"/>
    </location>
</feature>
<reference evidence="2" key="1">
    <citation type="submission" date="2023-04" db="EMBL/GenBank/DDBJ databases">
        <authorList>
            <consortium name="ELIXIR-Norway"/>
        </authorList>
    </citation>
    <scope>NUCLEOTIDE SEQUENCE [LARGE SCALE GENOMIC DNA]</scope>
</reference>
<dbReference type="Proteomes" id="UP001176941">
    <property type="component" value="Chromosome 25"/>
</dbReference>
<name>A0ABN8Z2A3_RANTA</name>
<accession>A0ABN8Z2A3</accession>
<feature type="region of interest" description="Disordered" evidence="1">
    <location>
        <begin position="127"/>
        <end position="207"/>
    </location>
</feature>
<proteinExistence type="predicted"/>
<evidence type="ECO:0000313" key="2">
    <source>
        <dbReference type="EMBL" id="CAI9166291.1"/>
    </source>
</evidence>